<dbReference type="Proteomes" id="UP001311799">
    <property type="component" value="Unassembled WGS sequence"/>
</dbReference>
<keyword evidence="3" id="KW-1185">Reference proteome</keyword>
<dbReference type="PANTHER" id="PTHR46818">
    <property type="entry name" value="DOMAIN-CONTAINING PROTEIN, PUTATIVE-RELATED"/>
    <property type="match status" value="1"/>
</dbReference>
<proteinExistence type="predicted"/>
<protein>
    <recommendedName>
        <fullName evidence="1">CRAL-TRIO domain-containing protein</fullName>
    </recommendedName>
</protein>
<dbReference type="AlphaFoldDB" id="A0AAV9XV35"/>
<name>A0AAV9XV35_9CRYT</name>
<dbReference type="CDD" id="cd00170">
    <property type="entry name" value="SEC14"/>
    <property type="match status" value="1"/>
</dbReference>
<dbReference type="SUPFAM" id="SSF46938">
    <property type="entry name" value="CRAL/TRIO N-terminal domain"/>
    <property type="match status" value="1"/>
</dbReference>
<dbReference type="EMBL" id="JAWDEY010000036">
    <property type="protein sequence ID" value="KAK6587742.1"/>
    <property type="molecule type" value="Genomic_DNA"/>
</dbReference>
<dbReference type="InterPro" id="IPR036273">
    <property type="entry name" value="CRAL/TRIO_N_dom_sf"/>
</dbReference>
<dbReference type="Gene3D" id="3.40.525.10">
    <property type="entry name" value="CRAL-TRIO lipid binding domain"/>
    <property type="match status" value="1"/>
</dbReference>
<evidence type="ECO:0000313" key="3">
    <source>
        <dbReference type="Proteomes" id="UP001311799"/>
    </source>
</evidence>
<organism evidence="2 3">
    <name type="scientific">Cryptosporidium xiaoi</name>
    <dbReference type="NCBI Taxonomy" id="659607"/>
    <lineage>
        <taxon>Eukaryota</taxon>
        <taxon>Sar</taxon>
        <taxon>Alveolata</taxon>
        <taxon>Apicomplexa</taxon>
        <taxon>Conoidasida</taxon>
        <taxon>Coccidia</taxon>
        <taxon>Eucoccidiorida</taxon>
        <taxon>Eimeriorina</taxon>
        <taxon>Cryptosporidiidae</taxon>
        <taxon>Cryptosporidium</taxon>
    </lineage>
</organism>
<feature type="domain" description="CRAL-TRIO" evidence="1">
    <location>
        <begin position="216"/>
        <end position="379"/>
    </location>
</feature>
<dbReference type="Pfam" id="PF00650">
    <property type="entry name" value="CRAL_TRIO"/>
    <property type="match status" value="1"/>
</dbReference>
<reference evidence="2 3" key="1">
    <citation type="submission" date="2023-10" db="EMBL/GenBank/DDBJ databases">
        <title>Comparative genomics analysis reveals potential genetic determinants of host preference in Cryptosporidium xiaoi.</title>
        <authorList>
            <person name="Xiao L."/>
            <person name="Li J."/>
        </authorList>
    </citation>
    <scope>NUCLEOTIDE SEQUENCE [LARGE SCALE GENOMIC DNA]</scope>
    <source>
        <strain evidence="2 3">52996</strain>
    </source>
</reference>
<evidence type="ECO:0000259" key="1">
    <source>
        <dbReference type="PROSITE" id="PS50191"/>
    </source>
</evidence>
<sequence>MHNTSFGSGEISKLNTQDEAKISEIVDALKVVAVVEKPQSESESISFTSAIEESDMDLTEDSDISSEILKKGVKKANSLPQIPEKSLQPQPLKSQSLRNNEARLRTYNNKLDGVEIVSPLNPFTLTISCLLYEPKEDDIIENEIRYIYLNSILSDNEQLYLAKLRRYAKNNGVKFPHLIWIQALRFLSSTQFHVQTALDTMKNNHSFRLNELPIHEKDVFDDLNMGAIYWHGRDSKYRPILIVKLEKLDIFEGDIERIQKLLCFCLEFFLKYLQVAGRIENWDVIIDLYGKGITDLPIQVLKSVLSLVNTRYKMRLYRMFIVNCPKLINVVSSALLAAIPGSTTRKVRFIDEPFSEEMTGLIPPEQLETTYGGTCPEINENFYPFRFYPMNKEDEAFPNIHSIIPVEYIMGLSLEIPPKFDCEKLPWIKSLQNMNFTKGTAKKLSTIIGSKIRPVINLDDILNTTSILENKS</sequence>
<dbReference type="SUPFAM" id="SSF52087">
    <property type="entry name" value="CRAL/TRIO domain"/>
    <property type="match status" value="1"/>
</dbReference>
<evidence type="ECO:0000313" key="2">
    <source>
        <dbReference type="EMBL" id="KAK6587742.1"/>
    </source>
</evidence>
<dbReference type="InterPro" id="IPR001251">
    <property type="entry name" value="CRAL-TRIO_dom"/>
</dbReference>
<dbReference type="PANTHER" id="PTHR46818:SF1">
    <property type="entry name" value="CHROMOSOME UNDETERMINED SCAFFOLD_125, WHOLE GENOME SHOTGUN SEQUENCE"/>
    <property type="match status" value="1"/>
</dbReference>
<dbReference type="PROSITE" id="PS50191">
    <property type="entry name" value="CRAL_TRIO"/>
    <property type="match status" value="1"/>
</dbReference>
<dbReference type="SMART" id="SM00516">
    <property type="entry name" value="SEC14"/>
    <property type="match status" value="1"/>
</dbReference>
<dbReference type="InterPro" id="IPR036865">
    <property type="entry name" value="CRAL-TRIO_dom_sf"/>
</dbReference>
<accession>A0AAV9XV35</accession>
<comment type="caution">
    <text evidence="2">The sequence shown here is derived from an EMBL/GenBank/DDBJ whole genome shotgun (WGS) entry which is preliminary data.</text>
</comment>
<gene>
    <name evidence="2" type="ORF">RS030_81247</name>
</gene>